<evidence type="ECO:0000313" key="2">
    <source>
        <dbReference type="EMBL" id="MPC81012.1"/>
    </source>
</evidence>
<comment type="caution">
    <text evidence="2">The sequence shown here is derived from an EMBL/GenBank/DDBJ whole genome shotgun (WGS) entry which is preliminary data.</text>
</comment>
<keyword evidence="3" id="KW-1185">Reference proteome</keyword>
<evidence type="ECO:0000256" key="1">
    <source>
        <dbReference type="SAM" id="Phobius"/>
    </source>
</evidence>
<reference evidence="2 3" key="1">
    <citation type="submission" date="2019-05" db="EMBL/GenBank/DDBJ databases">
        <title>Another draft genome of Portunus trituberculatus and its Hox gene families provides insights of decapod evolution.</title>
        <authorList>
            <person name="Jeong J.-H."/>
            <person name="Song I."/>
            <person name="Kim S."/>
            <person name="Choi T."/>
            <person name="Kim D."/>
            <person name="Ryu S."/>
            <person name="Kim W."/>
        </authorList>
    </citation>
    <scope>NUCLEOTIDE SEQUENCE [LARGE SCALE GENOMIC DNA]</scope>
    <source>
        <tissue evidence="2">Muscle</tissue>
    </source>
</reference>
<keyword evidence="1" id="KW-0472">Membrane</keyword>
<keyword evidence="1" id="KW-0812">Transmembrane</keyword>
<dbReference type="Proteomes" id="UP000324222">
    <property type="component" value="Unassembled WGS sequence"/>
</dbReference>
<dbReference type="InterPro" id="IPR037272">
    <property type="entry name" value="SNS_sf"/>
</dbReference>
<name>A0A5B7IB46_PORTR</name>
<accession>A0A5B7IB46</accession>
<proteinExistence type="predicted"/>
<organism evidence="2 3">
    <name type="scientific">Portunus trituberculatus</name>
    <name type="common">Swimming crab</name>
    <name type="synonym">Neptunus trituberculatus</name>
    <dbReference type="NCBI Taxonomy" id="210409"/>
    <lineage>
        <taxon>Eukaryota</taxon>
        <taxon>Metazoa</taxon>
        <taxon>Ecdysozoa</taxon>
        <taxon>Arthropoda</taxon>
        <taxon>Crustacea</taxon>
        <taxon>Multicrustacea</taxon>
        <taxon>Malacostraca</taxon>
        <taxon>Eumalacostraca</taxon>
        <taxon>Eucarida</taxon>
        <taxon>Decapoda</taxon>
        <taxon>Pleocyemata</taxon>
        <taxon>Brachyura</taxon>
        <taxon>Eubrachyura</taxon>
        <taxon>Portunoidea</taxon>
        <taxon>Portunidae</taxon>
        <taxon>Portuninae</taxon>
        <taxon>Portunus</taxon>
    </lineage>
</organism>
<keyword evidence="1" id="KW-1133">Transmembrane helix</keyword>
<gene>
    <name evidence="2" type="primary">Slc6a2_0</name>
    <name evidence="2" type="ORF">E2C01_075612</name>
</gene>
<dbReference type="SUPFAM" id="SSF161070">
    <property type="entry name" value="SNF-like"/>
    <property type="match status" value="1"/>
</dbReference>
<dbReference type="EMBL" id="VSRR010055652">
    <property type="protein sequence ID" value="MPC81012.1"/>
    <property type="molecule type" value="Genomic_DNA"/>
</dbReference>
<protein>
    <submittedName>
        <fullName evidence="2">Sodium-dependent noradrenaline transporter</fullName>
    </submittedName>
</protein>
<feature type="transmembrane region" description="Helical" evidence="1">
    <location>
        <begin position="14"/>
        <end position="34"/>
    </location>
</feature>
<evidence type="ECO:0000313" key="3">
    <source>
        <dbReference type="Proteomes" id="UP000324222"/>
    </source>
</evidence>
<dbReference type="AlphaFoldDB" id="A0A5B7IB46"/>
<sequence length="114" mass="12899">MTFIFLHKITTNTFFPHFPPAILSFLSFYTWYFLSERLTGAPRRPGDNNNGACREGGRVTKLRPPAGIDRLRDDIREMIGFAPGVYWRTCLKFFAPAFIGVSSDCGLCSPAFIQ</sequence>